<gene>
    <name evidence="1" type="ORF">SAMN05216381_3358</name>
</gene>
<dbReference type="Pfam" id="PF06041">
    <property type="entry name" value="DUF924"/>
    <property type="match status" value="1"/>
</dbReference>
<dbReference type="STRING" id="640205.SAMN05216381_3358"/>
<dbReference type="InterPro" id="IPR010323">
    <property type="entry name" value="DUF924"/>
</dbReference>
<dbReference type="Proteomes" id="UP000243378">
    <property type="component" value="Unassembled WGS sequence"/>
</dbReference>
<name>A0A1G7S941_9GAMM</name>
<dbReference type="RefSeq" id="WP_070880567.1">
    <property type="nucleotide sequence ID" value="NZ_CP076114.1"/>
</dbReference>
<accession>A0A1G7S941</accession>
<dbReference type="AlphaFoldDB" id="A0A1G7S941"/>
<sequence length="201" mass="23011">MQIQPWEPLLDWWFGPSTSAVDVAAARNTLWFGKRDEQDAEARERFGDLVEQALAGGLQEWSADSRGWLANILLLDQLPRMIYRDTPLAFAGDALAQPLAEEGVTLGWDRQLSPLQRVFIYLVFEHAENLPQQRRSMQLFGDLHASAADGELKLFAGFLDYAERHLRIIERFARFPHRNETLGRVSTDAELRFLLEPGSRF</sequence>
<evidence type="ECO:0000313" key="2">
    <source>
        <dbReference type="Proteomes" id="UP000243378"/>
    </source>
</evidence>
<proteinExistence type="predicted"/>
<dbReference type="SUPFAM" id="SSF48452">
    <property type="entry name" value="TPR-like"/>
    <property type="match status" value="1"/>
</dbReference>
<organism evidence="1 2">
    <name type="scientific">Phytopseudomonas seleniipraecipitans</name>
    <dbReference type="NCBI Taxonomy" id="640205"/>
    <lineage>
        <taxon>Bacteria</taxon>
        <taxon>Pseudomonadati</taxon>
        <taxon>Pseudomonadota</taxon>
        <taxon>Gammaproteobacteria</taxon>
        <taxon>Pseudomonadales</taxon>
        <taxon>Pseudomonadaceae</taxon>
        <taxon>Phytopseudomonas</taxon>
    </lineage>
</organism>
<dbReference type="InterPro" id="IPR011990">
    <property type="entry name" value="TPR-like_helical_dom_sf"/>
</dbReference>
<reference evidence="1 2" key="1">
    <citation type="submission" date="2016-10" db="EMBL/GenBank/DDBJ databases">
        <authorList>
            <person name="de Groot N.N."/>
        </authorList>
    </citation>
    <scope>NUCLEOTIDE SEQUENCE [LARGE SCALE GENOMIC DNA]</scope>
    <source>
        <strain evidence="1 2">LMG 25475</strain>
    </source>
</reference>
<evidence type="ECO:0000313" key="1">
    <source>
        <dbReference type="EMBL" id="SDG19464.1"/>
    </source>
</evidence>
<dbReference type="Gene3D" id="1.25.40.10">
    <property type="entry name" value="Tetratricopeptide repeat domain"/>
    <property type="match status" value="1"/>
</dbReference>
<protein>
    <submittedName>
        <fullName evidence="1">Uncharacterized conserved protein, DUF924 family</fullName>
    </submittedName>
</protein>
<dbReference type="Gene3D" id="1.20.58.320">
    <property type="entry name" value="TPR-like"/>
    <property type="match status" value="1"/>
</dbReference>
<dbReference type="EMBL" id="FNBM01000008">
    <property type="protein sequence ID" value="SDG19464.1"/>
    <property type="molecule type" value="Genomic_DNA"/>
</dbReference>